<feature type="non-terminal residue" evidence="2">
    <location>
        <position position="211"/>
    </location>
</feature>
<proteinExistence type="predicted"/>
<keyword evidence="1" id="KW-1133">Transmembrane helix</keyword>
<keyword evidence="1" id="KW-0812">Transmembrane</keyword>
<evidence type="ECO:0000256" key="1">
    <source>
        <dbReference type="SAM" id="Phobius"/>
    </source>
</evidence>
<dbReference type="EMBL" id="BARW01028558">
    <property type="protein sequence ID" value="GAJ14158.1"/>
    <property type="molecule type" value="Genomic_DNA"/>
</dbReference>
<dbReference type="AlphaFoldDB" id="X1U9D6"/>
<evidence type="ECO:0000313" key="2">
    <source>
        <dbReference type="EMBL" id="GAJ14158.1"/>
    </source>
</evidence>
<name>X1U9D6_9ZZZZ</name>
<organism evidence="2">
    <name type="scientific">marine sediment metagenome</name>
    <dbReference type="NCBI Taxonomy" id="412755"/>
    <lineage>
        <taxon>unclassified sequences</taxon>
        <taxon>metagenomes</taxon>
        <taxon>ecological metagenomes</taxon>
    </lineage>
</organism>
<reference evidence="2" key="1">
    <citation type="journal article" date="2014" name="Front. Microbiol.">
        <title>High frequency of phylogenetically diverse reductive dehalogenase-homologous genes in deep subseafloor sedimentary metagenomes.</title>
        <authorList>
            <person name="Kawai M."/>
            <person name="Futagami T."/>
            <person name="Toyoda A."/>
            <person name="Takaki Y."/>
            <person name="Nishi S."/>
            <person name="Hori S."/>
            <person name="Arai W."/>
            <person name="Tsubouchi T."/>
            <person name="Morono Y."/>
            <person name="Uchiyama I."/>
            <person name="Ito T."/>
            <person name="Fujiyama A."/>
            <person name="Inagaki F."/>
            <person name="Takami H."/>
        </authorList>
    </citation>
    <scope>NUCLEOTIDE SEQUENCE</scope>
    <source>
        <strain evidence="2">Expedition CK06-06</strain>
    </source>
</reference>
<evidence type="ECO:0008006" key="3">
    <source>
        <dbReference type="Google" id="ProtNLM"/>
    </source>
</evidence>
<sequence length="211" mass="23679">MDLALIPNGVQRCSLKTFVPWMLLWLILLTWGLLSAFLCFYKGLNQTNMNHYFAFGLWIVFDLSLIALGAGAFFTGLLTHIIGKVFIYPFVDDLKAIINAAVVIGFICYSTAIAMLGVDIGQPLRGWFIFWHANVHSMLTEFSFCITAYLGVLTIEYLPLILSNRKLNEIREFNIFGSNLHHTMAVFAAAGTFLSFFHQRSLGGMFGVLFG</sequence>
<protein>
    <recommendedName>
        <fullName evidence="3">Molybdopterin oxidoreductase</fullName>
    </recommendedName>
</protein>
<gene>
    <name evidence="2" type="ORF">S12H4_46081</name>
</gene>
<feature type="transmembrane region" description="Helical" evidence="1">
    <location>
        <begin position="96"/>
        <end position="118"/>
    </location>
</feature>
<accession>X1U9D6</accession>
<keyword evidence="1" id="KW-0472">Membrane</keyword>
<feature type="transmembrane region" description="Helical" evidence="1">
    <location>
        <begin position="139"/>
        <end position="160"/>
    </location>
</feature>
<dbReference type="Gene3D" id="1.20.1630.10">
    <property type="entry name" value="Formate dehydrogenase/DMSO reductase domain"/>
    <property type="match status" value="1"/>
</dbReference>
<comment type="caution">
    <text evidence="2">The sequence shown here is derived from an EMBL/GenBank/DDBJ whole genome shotgun (WGS) entry which is preliminary data.</text>
</comment>
<feature type="transmembrane region" description="Helical" evidence="1">
    <location>
        <begin position="20"/>
        <end position="40"/>
    </location>
</feature>
<feature type="transmembrane region" description="Helical" evidence="1">
    <location>
        <begin position="180"/>
        <end position="197"/>
    </location>
</feature>
<feature type="transmembrane region" description="Helical" evidence="1">
    <location>
        <begin position="52"/>
        <end position="76"/>
    </location>
</feature>